<sequence length="286" mass="32209">MNAKISIFTLFTSLTLLFTGCDRHDHDIPGGIEPPETILKAFDAKYPDARDTEWTVNDDYYVIDFKNNALDNTAWFDHLGVWAMIKTELPLNQLPAPITADIRQGKYAGWKIEEADTIGRAGMGTVYKVEVEKGQQDTALYYTAYGDLIKAAADKDDADQPVTIPEKVVNLMEQTFQGAELLDIENTTFGVQLAVLDKTVLKIVKLTQIYTWESTTWKLSKQEVPSVIMNAFRTSEYRNDTVESIYMYVDANGAFYKFNVVHNGQAVTVEFDVFGNIVTNRKGNIS</sequence>
<dbReference type="PROSITE" id="PS51257">
    <property type="entry name" value="PROKAR_LIPOPROTEIN"/>
    <property type="match status" value="1"/>
</dbReference>
<dbReference type="EMBL" id="JACRTI010000004">
    <property type="protein sequence ID" value="MBC8600626.1"/>
    <property type="molecule type" value="Genomic_DNA"/>
</dbReference>
<dbReference type="RefSeq" id="WP_115498148.1">
    <property type="nucleotide sequence ID" value="NZ_JACRTI010000004.1"/>
</dbReference>
<gene>
    <name evidence="3" type="ORF">DWU89_02755</name>
    <name evidence="2" type="ORF">H8784_02705</name>
</gene>
<keyword evidence="5" id="KW-1185">Reference proteome</keyword>
<dbReference type="Proteomes" id="UP000629596">
    <property type="component" value="Unassembled WGS sequence"/>
</dbReference>
<dbReference type="AlphaFoldDB" id="A0A3D8HI87"/>
<evidence type="ECO:0000313" key="4">
    <source>
        <dbReference type="Proteomes" id="UP000256321"/>
    </source>
</evidence>
<dbReference type="Pfam" id="PF11396">
    <property type="entry name" value="PepSY_like"/>
    <property type="match status" value="2"/>
</dbReference>
<reference evidence="2 5" key="2">
    <citation type="submission" date="2020-08" db="EMBL/GenBank/DDBJ databases">
        <title>Genome public.</title>
        <authorList>
            <person name="Liu C."/>
            <person name="Sun Q."/>
        </authorList>
    </citation>
    <scope>NUCLEOTIDE SEQUENCE [LARGE SCALE GENOMIC DNA]</scope>
    <source>
        <strain evidence="2 5">426_9</strain>
    </source>
</reference>
<reference evidence="3 4" key="1">
    <citation type="submission" date="2018-07" db="EMBL/GenBank/DDBJ databases">
        <title>Parabacteroides acidifaciens nov. sp., isolated from human feces.</title>
        <authorList>
            <person name="Wang Y.J."/>
        </authorList>
    </citation>
    <scope>NUCLEOTIDE SEQUENCE [LARGE SCALE GENOMIC DNA]</scope>
    <source>
        <strain evidence="3 4">426-9</strain>
    </source>
</reference>
<evidence type="ECO:0000313" key="5">
    <source>
        <dbReference type="Proteomes" id="UP000629596"/>
    </source>
</evidence>
<dbReference type="SUPFAM" id="SSF160574">
    <property type="entry name" value="BT0923-like"/>
    <property type="match status" value="2"/>
</dbReference>
<evidence type="ECO:0000313" key="2">
    <source>
        <dbReference type="EMBL" id="MBC8600626.1"/>
    </source>
</evidence>
<proteinExistence type="predicted"/>
<name>A0A3D8HI87_9BACT</name>
<dbReference type="EMBL" id="QREV01000004">
    <property type="protein sequence ID" value="RDU50628.1"/>
    <property type="molecule type" value="Genomic_DNA"/>
</dbReference>
<protein>
    <submittedName>
        <fullName evidence="2">PepSY-like domain-containing protein</fullName>
    </submittedName>
</protein>
<feature type="domain" description="Putative beta-lactamase-inhibitor-like PepSY-like" evidence="1">
    <location>
        <begin position="59"/>
        <end position="150"/>
    </location>
</feature>
<comment type="caution">
    <text evidence="3">The sequence shown here is derived from an EMBL/GenBank/DDBJ whole genome shotgun (WGS) entry which is preliminary data.</text>
</comment>
<dbReference type="Proteomes" id="UP000256321">
    <property type="component" value="Unassembled WGS sequence"/>
</dbReference>
<evidence type="ECO:0000259" key="1">
    <source>
        <dbReference type="Pfam" id="PF11396"/>
    </source>
</evidence>
<dbReference type="Gene3D" id="3.10.450.360">
    <property type="match status" value="2"/>
</dbReference>
<feature type="domain" description="Putative beta-lactamase-inhibitor-like PepSY-like" evidence="1">
    <location>
        <begin position="212"/>
        <end position="278"/>
    </location>
</feature>
<organism evidence="3 4">
    <name type="scientific">Parabacteroides acidifaciens</name>
    <dbReference type="NCBI Taxonomy" id="2290935"/>
    <lineage>
        <taxon>Bacteria</taxon>
        <taxon>Pseudomonadati</taxon>
        <taxon>Bacteroidota</taxon>
        <taxon>Bacteroidia</taxon>
        <taxon>Bacteroidales</taxon>
        <taxon>Tannerellaceae</taxon>
        <taxon>Parabacteroides</taxon>
    </lineage>
</organism>
<evidence type="ECO:0000313" key="3">
    <source>
        <dbReference type="EMBL" id="RDU50628.1"/>
    </source>
</evidence>
<dbReference type="InterPro" id="IPR021533">
    <property type="entry name" value="PepSY-like"/>
</dbReference>
<accession>A0A3D8HI87</accession>